<evidence type="ECO:0008006" key="3">
    <source>
        <dbReference type="Google" id="ProtNLM"/>
    </source>
</evidence>
<proteinExistence type="predicted"/>
<feature type="chain" id="PRO_5031514809" description="Flagellar assembly protein T N-terminal domain-containing protein" evidence="1">
    <location>
        <begin position="19"/>
        <end position="384"/>
    </location>
</feature>
<feature type="signal peptide" evidence="1">
    <location>
        <begin position="1"/>
        <end position="18"/>
    </location>
</feature>
<gene>
    <name evidence="2" type="ORF">ENJ10_08540</name>
</gene>
<evidence type="ECO:0000313" key="2">
    <source>
        <dbReference type="EMBL" id="HED10723.1"/>
    </source>
</evidence>
<accession>A0A7V1PUG2</accession>
<reference evidence="2" key="1">
    <citation type="journal article" date="2020" name="mSystems">
        <title>Genome- and Community-Level Interaction Insights into Carbon Utilization and Element Cycling Functions of Hydrothermarchaeota in Hydrothermal Sediment.</title>
        <authorList>
            <person name="Zhou Z."/>
            <person name="Liu Y."/>
            <person name="Xu W."/>
            <person name="Pan J."/>
            <person name="Luo Z.H."/>
            <person name="Li M."/>
        </authorList>
    </citation>
    <scope>NUCLEOTIDE SEQUENCE [LARGE SCALE GENOMIC DNA]</scope>
    <source>
        <strain evidence="2">HyVt-456</strain>
    </source>
</reference>
<dbReference type="Proteomes" id="UP000886005">
    <property type="component" value="Unassembled WGS sequence"/>
</dbReference>
<comment type="caution">
    <text evidence="2">The sequence shown here is derived from an EMBL/GenBank/DDBJ whole genome shotgun (WGS) entry which is preliminary data.</text>
</comment>
<dbReference type="EMBL" id="DRLD01000233">
    <property type="protein sequence ID" value="HED10723.1"/>
    <property type="molecule type" value="Genomic_DNA"/>
</dbReference>
<organism evidence="2">
    <name type="scientific">Caldithrix abyssi</name>
    <dbReference type="NCBI Taxonomy" id="187145"/>
    <lineage>
        <taxon>Bacteria</taxon>
        <taxon>Pseudomonadati</taxon>
        <taxon>Calditrichota</taxon>
        <taxon>Calditrichia</taxon>
        <taxon>Calditrichales</taxon>
        <taxon>Calditrichaceae</taxon>
        <taxon>Caldithrix</taxon>
    </lineage>
</organism>
<keyword evidence="1" id="KW-0732">Signal</keyword>
<dbReference type="InterPro" id="IPR038180">
    <property type="entry name" value="FlgT_N_sf"/>
</dbReference>
<dbReference type="Gene3D" id="3.30.1660.40">
    <property type="entry name" value="FlgT, N-terminal domain"/>
    <property type="match status" value="1"/>
</dbReference>
<dbReference type="AlphaFoldDB" id="A0A7V1PUG2"/>
<evidence type="ECO:0000256" key="1">
    <source>
        <dbReference type="SAM" id="SignalP"/>
    </source>
</evidence>
<name>A0A7V1PUG2_CALAY</name>
<protein>
    <recommendedName>
        <fullName evidence="3">Flagellar assembly protein T N-terminal domain-containing protein</fullName>
    </recommendedName>
</protein>
<sequence length="384" mass="41508">MKKTILFNFLLLAGLLWAQQPAPQVRQVTATGYGAILAGDKVKAREDAVNDALRKAVEQVVGMVIDANTVSENYMVIEDKIYSRTSGYVQSYHVLSENEQPDNSLEVTIQAVVKQGDLKSDLQGILTVLKREGMPRMMVLIREENAGSMGMASGLNSAENAIMNTMMQYGFPFVDAGTMKSNLNAASVAAAMNGDTQAAAAIARQSGAEVLLIGNARSSVTQLPVMRSSGMKSCNANLNIRAVRADDAVIIATTAQHAVVPHIDEFTGGARALAKAAEKAGEELKAKIIEKYRGNQFSARQIQLMVTNITSFSQLNTLKNSLPYYIRGVKNIYQRNFGGGMALFDIEITQKAESVAAELDAKEIEGINLEIIGVTQNKLTAKIR</sequence>